<keyword evidence="4 7" id="KW-1133">Transmembrane helix</keyword>
<evidence type="ECO:0000313" key="9">
    <source>
        <dbReference type="Proteomes" id="UP001054837"/>
    </source>
</evidence>
<feature type="transmembrane region" description="Helical" evidence="7">
    <location>
        <begin position="237"/>
        <end position="261"/>
    </location>
</feature>
<feature type="transmembrane region" description="Helical" evidence="7">
    <location>
        <begin position="273"/>
        <end position="295"/>
    </location>
</feature>
<comment type="subcellular location">
    <subcellularLocation>
        <location evidence="1">Cell membrane</location>
        <topology evidence="1">Multi-pass membrane protein</topology>
    </subcellularLocation>
</comment>
<dbReference type="PANTHER" id="PTHR21421:SF29">
    <property type="entry name" value="GUSTATORY RECEPTOR 5A FOR TREHALOSE-RELATED"/>
    <property type="match status" value="1"/>
</dbReference>
<evidence type="ECO:0000256" key="2">
    <source>
        <dbReference type="ARBA" id="ARBA00022475"/>
    </source>
</evidence>
<dbReference type="GO" id="GO:0050909">
    <property type="term" value="P:sensory perception of taste"/>
    <property type="evidence" value="ECO:0007669"/>
    <property type="project" value="InterPro"/>
</dbReference>
<dbReference type="InterPro" id="IPR013604">
    <property type="entry name" value="7TM_chemorcpt"/>
</dbReference>
<feature type="transmembrane region" description="Helical" evidence="7">
    <location>
        <begin position="27"/>
        <end position="47"/>
    </location>
</feature>
<proteinExistence type="predicted"/>
<keyword evidence="3 7" id="KW-0812">Transmembrane</keyword>
<evidence type="ECO:0000256" key="4">
    <source>
        <dbReference type="ARBA" id="ARBA00022989"/>
    </source>
</evidence>
<feature type="transmembrane region" description="Helical" evidence="7">
    <location>
        <begin position="206"/>
        <end position="225"/>
    </location>
</feature>
<feature type="transmembrane region" description="Helical" evidence="7">
    <location>
        <begin position="157"/>
        <end position="186"/>
    </location>
</feature>
<dbReference type="AlphaFoldDB" id="A0AAV4V0H8"/>
<keyword evidence="2" id="KW-1003">Cell membrane</keyword>
<dbReference type="Proteomes" id="UP001054837">
    <property type="component" value="Unassembled WGS sequence"/>
</dbReference>
<evidence type="ECO:0000256" key="6">
    <source>
        <dbReference type="ARBA" id="ARBA00023170"/>
    </source>
</evidence>
<sequence length="380" mass="43201">MRKLAFVFGVNIRRNTEEHNSKLSLCYQISVALLHTIFVVISIITFIKKDIFTHESLIGKLSRKLTDVLAFTLWCVLASKQKKLSNLFNDIHKLSINLKANLKIITINIGVIVIIIVPIIIGLVFTIDLNETGCKLFIDYGTLEFVKIPDGHYCKALVVFVMFGCFLTYTLRMLVVVIYVIICLFLRKILNKQSNEILKATKSNNFATSSIGICTSYLTTYESIFDTLKELENTMSLPVFLIQICDIFAIFNGFIWLQIYSKNYLYLKDVKRYAFGIYIVSAVCFVSFLCVSLAASSIHEASKNYKDAQEKLLKHILAYNQDVDFKALFSLFITHQSPPFTLSAWGFFYFTKGLVLSAIGSALTYSLLMIQIDTSVILRN</sequence>
<dbReference type="GO" id="GO:0051606">
    <property type="term" value="P:detection of stimulus"/>
    <property type="evidence" value="ECO:0007669"/>
    <property type="project" value="UniProtKB-ARBA"/>
</dbReference>
<comment type="caution">
    <text evidence="8">The sequence shown here is derived from an EMBL/GenBank/DDBJ whole genome shotgun (WGS) entry which is preliminary data.</text>
</comment>
<evidence type="ECO:0000256" key="5">
    <source>
        <dbReference type="ARBA" id="ARBA00023136"/>
    </source>
</evidence>
<keyword evidence="5 7" id="KW-0472">Membrane</keyword>
<accession>A0AAV4V0H8</accession>
<evidence type="ECO:0000313" key="8">
    <source>
        <dbReference type="EMBL" id="GIY63060.1"/>
    </source>
</evidence>
<protein>
    <recommendedName>
        <fullName evidence="10">Gustatory receptor</fullName>
    </recommendedName>
</protein>
<evidence type="ECO:0000256" key="7">
    <source>
        <dbReference type="SAM" id="Phobius"/>
    </source>
</evidence>
<name>A0AAV4V0H8_9ARAC</name>
<feature type="transmembrane region" description="Helical" evidence="7">
    <location>
        <begin position="347"/>
        <end position="370"/>
    </location>
</feature>
<dbReference type="PANTHER" id="PTHR21421">
    <property type="entry name" value="GUSTATORY RECEPTOR"/>
    <property type="match status" value="1"/>
</dbReference>
<evidence type="ECO:0000256" key="1">
    <source>
        <dbReference type="ARBA" id="ARBA00004651"/>
    </source>
</evidence>
<dbReference type="GO" id="GO:0005886">
    <property type="term" value="C:plasma membrane"/>
    <property type="evidence" value="ECO:0007669"/>
    <property type="project" value="UniProtKB-SubCell"/>
</dbReference>
<evidence type="ECO:0008006" key="10">
    <source>
        <dbReference type="Google" id="ProtNLM"/>
    </source>
</evidence>
<keyword evidence="6" id="KW-0675">Receptor</keyword>
<dbReference type="EMBL" id="BPLQ01012161">
    <property type="protein sequence ID" value="GIY63060.1"/>
    <property type="molecule type" value="Genomic_DNA"/>
</dbReference>
<keyword evidence="9" id="KW-1185">Reference proteome</keyword>
<evidence type="ECO:0000256" key="3">
    <source>
        <dbReference type="ARBA" id="ARBA00022692"/>
    </source>
</evidence>
<reference evidence="8 9" key="1">
    <citation type="submission" date="2021-06" db="EMBL/GenBank/DDBJ databases">
        <title>Caerostris darwini draft genome.</title>
        <authorList>
            <person name="Kono N."/>
            <person name="Arakawa K."/>
        </authorList>
    </citation>
    <scope>NUCLEOTIDE SEQUENCE [LARGE SCALE GENOMIC DNA]</scope>
</reference>
<gene>
    <name evidence="8" type="primary">AVEN_260046_1</name>
    <name evidence="8" type="ORF">CDAR_563841</name>
</gene>
<organism evidence="8 9">
    <name type="scientific">Caerostris darwini</name>
    <dbReference type="NCBI Taxonomy" id="1538125"/>
    <lineage>
        <taxon>Eukaryota</taxon>
        <taxon>Metazoa</taxon>
        <taxon>Ecdysozoa</taxon>
        <taxon>Arthropoda</taxon>
        <taxon>Chelicerata</taxon>
        <taxon>Arachnida</taxon>
        <taxon>Araneae</taxon>
        <taxon>Araneomorphae</taxon>
        <taxon>Entelegynae</taxon>
        <taxon>Araneoidea</taxon>
        <taxon>Araneidae</taxon>
        <taxon>Caerostris</taxon>
    </lineage>
</organism>
<dbReference type="Pfam" id="PF08395">
    <property type="entry name" value="7tm_7"/>
    <property type="match status" value="1"/>
</dbReference>
<dbReference type="GO" id="GO:0038023">
    <property type="term" value="F:signaling receptor activity"/>
    <property type="evidence" value="ECO:0007669"/>
    <property type="project" value="UniProtKB-ARBA"/>
</dbReference>
<feature type="transmembrane region" description="Helical" evidence="7">
    <location>
        <begin position="104"/>
        <end position="127"/>
    </location>
</feature>